<protein>
    <submittedName>
        <fullName evidence="3">LCP family protein required for cell wall assembly</fullName>
    </submittedName>
</protein>
<evidence type="ECO:0000313" key="4">
    <source>
        <dbReference type="Proteomes" id="UP001519306"/>
    </source>
</evidence>
<dbReference type="PANTHER" id="PTHR33392">
    <property type="entry name" value="POLYISOPRENYL-TEICHOIC ACID--PEPTIDOGLYCAN TEICHOIC ACID TRANSFERASE TAGU"/>
    <property type="match status" value="1"/>
</dbReference>
<comment type="similarity">
    <text evidence="1">Belongs to the LytR/CpsA/Psr (LCP) family.</text>
</comment>
<dbReference type="RefSeq" id="WP_210060679.1">
    <property type="nucleotide sequence ID" value="NZ_JAGGLJ010000007.1"/>
</dbReference>
<dbReference type="InterPro" id="IPR050922">
    <property type="entry name" value="LytR/CpsA/Psr_CW_biosynth"/>
</dbReference>
<evidence type="ECO:0000313" key="3">
    <source>
        <dbReference type="EMBL" id="MBP2025388.1"/>
    </source>
</evidence>
<gene>
    <name evidence="3" type="ORF">J2Z71_000918</name>
</gene>
<accession>A0ABS4KC81</accession>
<reference evidence="3 4" key="1">
    <citation type="submission" date="2021-03" db="EMBL/GenBank/DDBJ databases">
        <title>Genomic Encyclopedia of Type Strains, Phase IV (KMG-IV): sequencing the most valuable type-strain genomes for metagenomic binning, comparative biology and taxonomic classification.</title>
        <authorList>
            <person name="Goeker M."/>
        </authorList>
    </citation>
    <scope>NUCLEOTIDE SEQUENCE [LARGE SCALE GENOMIC DNA]</scope>
    <source>
        <strain evidence="3 4">DSM 27563</strain>
    </source>
</reference>
<proteinExistence type="inferred from homology"/>
<dbReference type="Gene3D" id="3.40.630.190">
    <property type="entry name" value="LCP protein"/>
    <property type="match status" value="1"/>
</dbReference>
<organism evidence="3 4">
    <name type="scientific">Peptoniphilus stercorisuis</name>
    <dbReference type="NCBI Taxonomy" id="1436965"/>
    <lineage>
        <taxon>Bacteria</taxon>
        <taxon>Bacillati</taxon>
        <taxon>Bacillota</taxon>
        <taxon>Tissierellia</taxon>
        <taxon>Tissierellales</taxon>
        <taxon>Peptoniphilaceae</taxon>
        <taxon>Peptoniphilus</taxon>
    </lineage>
</organism>
<evidence type="ECO:0000256" key="1">
    <source>
        <dbReference type="ARBA" id="ARBA00006068"/>
    </source>
</evidence>
<comment type="caution">
    <text evidence="3">The sequence shown here is derived from an EMBL/GenBank/DDBJ whole genome shotgun (WGS) entry which is preliminary data.</text>
</comment>
<dbReference type="InterPro" id="IPR004474">
    <property type="entry name" value="LytR_CpsA_psr"/>
</dbReference>
<dbReference type="NCBIfam" id="TIGR00350">
    <property type="entry name" value="lytR_cpsA_psr"/>
    <property type="match status" value="1"/>
</dbReference>
<sequence>MKHIYRIFIILSVACLSGLVVFTHAIKPSSGNKGLDKVVNESEEQAKNVNKVNENVKVFDGDNPLRILVLGVDKSATLDASEEENGMRTDTMMLVTLDPKNDKAQIVSIPRDSYIRIHGFDKNKVNSAFNDKVYPGGGIGLTVKTIEDFFDVKIDHYGIVDYKAVVGVVDAVGGIDINWEHDDYHYEDNWVVPPLVVDLKRGENHLDGAGAVAYLRTRKAYSNQDIGRIGAQQDFLLKLFDKLKTPAIILKVPKLLDIVDKYVETDLNYGEISKLAYYGLSLNREDIHTATVDGYAKMMKQGKYDLSFYIVDPIKAREIVHGFPENVIEEENSEAKDITEDVKETEIKKINKK</sequence>
<dbReference type="Proteomes" id="UP001519306">
    <property type="component" value="Unassembled WGS sequence"/>
</dbReference>
<dbReference type="PANTHER" id="PTHR33392:SF6">
    <property type="entry name" value="POLYISOPRENYL-TEICHOIC ACID--PEPTIDOGLYCAN TEICHOIC ACID TRANSFERASE TAGU"/>
    <property type="match status" value="1"/>
</dbReference>
<name>A0ABS4KC81_9FIRM</name>
<feature type="domain" description="Cell envelope-related transcriptional attenuator" evidence="2">
    <location>
        <begin position="88"/>
        <end position="244"/>
    </location>
</feature>
<dbReference type="EMBL" id="JAGGLJ010000007">
    <property type="protein sequence ID" value="MBP2025388.1"/>
    <property type="molecule type" value="Genomic_DNA"/>
</dbReference>
<evidence type="ECO:0000259" key="2">
    <source>
        <dbReference type="Pfam" id="PF03816"/>
    </source>
</evidence>
<dbReference type="Pfam" id="PF03816">
    <property type="entry name" value="LytR_cpsA_psr"/>
    <property type="match status" value="1"/>
</dbReference>
<keyword evidence="4" id="KW-1185">Reference proteome</keyword>